<organism evidence="2 3">
    <name type="scientific">Thiorhodococcus drewsii AZ1</name>
    <dbReference type="NCBI Taxonomy" id="765913"/>
    <lineage>
        <taxon>Bacteria</taxon>
        <taxon>Pseudomonadati</taxon>
        <taxon>Pseudomonadota</taxon>
        <taxon>Gammaproteobacteria</taxon>
        <taxon>Chromatiales</taxon>
        <taxon>Chromatiaceae</taxon>
        <taxon>Thiorhodococcus</taxon>
    </lineage>
</organism>
<dbReference type="InterPro" id="IPR021124">
    <property type="entry name" value="CRISPR-assoc_prot_Cas5"/>
</dbReference>
<dbReference type="GO" id="GO:0051607">
    <property type="term" value="P:defense response to virus"/>
    <property type="evidence" value="ECO:0007669"/>
    <property type="project" value="UniProtKB-KW"/>
</dbReference>
<dbReference type="Pfam" id="PF09704">
    <property type="entry name" value="Cas_Cas5d"/>
    <property type="match status" value="1"/>
</dbReference>
<reference evidence="2 3" key="1">
    <citation type="submission" date="2011-06" db="EMBL/GenBank/DDBJ databases">
        <title>The draft genome of Thiorhodococcus drewsii AZ1.</title>
        <authorList>
            <consortium name="US DOE Joint Genome Institute (JGI-PGF)"/>
            <person name="Lucas S."/>
            <person name="Han J."/>
            <person name="Lapidus A."/>
            <person name="Cheng J.-F."/>
            <person name="Goodwin L."/>
            <person name="Pitluck S."/>
            <person name="Peters L."/>
            <person name="Land M.L."/>
            <person name="Hauser L."/>
            <person name="Vogl K."/>
            <person name="Liu Z."/>
            <person name="Imhoff J."/>
            <person name="Thiel V."/>
            <person name="Frigaard N.-U."/>
            <person name="Bryant D.A."/>
            <person name="Woyke T.J."/>
        </authorList>
    </citation>
    <scope>NUCLEOTIDE SEQUENCE [LARGE SCALE GENOMIC DNA]</scope>
    <source>
        <strain evidence="2 3">AZ1</strain>
    </source>
</reference>
<comment type="caution">
    <text evidence="2">The sequence shown here is derived from an EMBL/GenBank/DDBJ whole genome shotgun (WGS) entry which is preliminary data.</text>
</comment>
<evidence type="ECO:0000313" key="3">
    <source>
        <dbReference type="Proteomes" id="UP000004200"/>
    </source>
</evidence>
<dbReference type="eggNOG" id="COG1688">
    <property type="taxonomic scope" value="Bacteria"/>
</dbReference>
<dbReference type="Proteomes" id="UP000004200">
    <property type="component" value="Unassembled WGS sequence"/>
</dbReference>
<dbReference type="GO" id="GO:0043571">
    <property type="term" value="P:maintenance of CRISPR repeat elements"/>
    <property type="evidence" value="ECO:0007669"/>
    <property type="project" value="InterPro"/>
</dbReference>
<sequence length="238" mass="26078">MRTLVFDICGEYGLFKKPYSPMSPVSYPLPPPPAVLGMLGAVLGLDKADYHNRLGWDRVRIGVGLRAPVRVFRAALNLLQTKDGTDAFFRPRAGQNIHTQVPCELLRAPGFRIHVAGLDVALADELAARLRAGRTAYTVTLGLASCLADLHWVGEWDAEPITGEAWQASTAVPLGAGLQVHYEESRRYHRLRIPAVMDAERTVHRYQEIVLTEDGQPIRGQGGTGVLHAIGPDIIAFL</sequence>
<keyword evidence="1" id="KW-0051">Antiviral defense</keyword>
<dbReference type="EMBL" id="AFWT01000006">
    <property type="protein sequence ID" value="EGV32623.1"/>
    <property type="molecule type" value="Genomic_DNA"/>
</dbReference>
<dbReference type="NCBIfam" id="TIGR02593">
    <property type="entry name" value="CRISPR_cas5"/>
    <property type="match status" value="1"/>
</dbReference>
<keyword evidence="3" id="KW-1185">Reference proteome</keyword>
<dbReference type="OrthoDB" id="1805474at2"/>
<dbReference type="STRING" id="765913.ThidrDRAFT_1108"/>
<dbReference type="InterPro" id="IPR013422">
    <property type="entry name" value="CRISPR-assoc_prot_Cas5_N"/>
</dbReference>
<protein>
    <submittedName>
        <fullName evidence="2">CRISPR-associated protein Cas5, Hmari subtype</fullName>
    </submittedName>
</protein>
<dbReference type="AlphaFoldDB" id="G2DYJ6"/>
<gene>
    <name evidence="2" type="ORF">ThidrDRAFT_1108</name>
</gene>
<dbReference type="NCBIfam" id="TIGR02592">
    <property type="entry name" value="cas_Cas5h"/>
    <property type="match status" value="1"/>
</dbReference>
<proteinExistence type="predicted"/>
<dbReference type="RefSeq" id="WP_007039823.1">
    <property type="nucleotide sequence ID" value="NZ_AFWT01000006.1"/>
</dbReference>
<evidence type="ECO:0000256" key="1">
    <source>
        <dbReference type="ARBA" id="ARBA00023118"/>
    </source>
</evidence>
<name>G2DYJ6_9GAMM</name>
<evidence type="ECO:0000313" key="2">
    <source>
        <dbReference type="EMBL" id="EGV32623.1"/>
    </source>
</evidence>
<dbReference type="Gene3D" id="3.30.70.2660">
    <property type="match status" value="1"/>
</dbReference>
<accession>G2DYJ6</accession>
<dbReference type="InterPro" id="IPR013421">
    <property type="entry name" value="CRISPR-assoc_prot_Cas5_HALMA"/>
</dbReference>